<dbReference type="GO" id="GO:0004222">
    <property type="term" value="F:metalloendopeptidase activity"/>
    <property type="evidence" value="ECO:0007669"/>
    <property type="project" value="TreeGrafter"/>
</dbReference>
<dbReference type="Gene3D" id="2.70.70.10">
    <property type="entry name" value="Glucose Permease (Domain IIA)"/>
    <property type="match status" value="1"/>
</dbReference>
<dbReference type="EMBL" id="PFEU01000010">
    <property type="protein sequence ID" value="PJE76812.1"/>
    <property type="molecule type" value="Genomic_DNA"/>
</dbReference>
<gene>
    <name evidence="3" type="ORF">COV05_02480</name>
</gene>
<evidence type="ECO:0000313" key="4">
    <source>
        <dbReference type="Proteomes" id="UP000231436"/>
    </source>
</evidence>
<organism evidence="3 4">
    <name type="scientific">Candidatus Uhrbacteria bacterium CG10_big_fil_rev_8_21_14_0_10_48_16</name>
    <dbReference type="NCBI Taxonomy" id="1975038"/>
    <lineage>
        <taxon>Bacteria</taxon>
        <taxon>Candidatus Uhriibacteriota</taxon>
    </lineage>
</organism>
<proteinExistence type="predicted"/>
<dbReference type="CDD" id="cd12797">
    <property type="entry name" value="M23_peptidase"/>
    <property type="match status" value="1"/>
</dbReference>
<feature type="region of interest" description="Disordered" evidence="1">
    <location>
        <begin position="440"/>
        <end position="514"/>
    </location>
</feature>
<feature type="domain" description="M23ase beta-sheet core" evidence="2">
    <location>
        <begin position="79"/>
        <end position="165"/>
    </location>
</feature>
<dbReference type="PANTHER" id="PTHR21666:SF285">
    <property type="entry name" value="M23 FAMILY METALLOPEPTIDASE"/>
    <property type="match status" value="1"/>
</dbReference>
<comment type="caution">
    <text evidence="3">The sequence shown here is derived from an EMBL/GenBank/DDBJ whole genome shotgun (WGS) entry which is preliminary data.</text>
</comment>
<sequence length="654" mass="70804">MSLDRQNVFSLCIFVMLILTGCVADVLQSSSSISSSDQGGDTFVIQVPVPKGQELMCTQGAHGSYSHQGVSTKYDIDLDTSNVTDEEVFAPVSGVARVHMESATSGFGYHVNIEVGDGTYVVIAHLDDIFLTDGQEVAEGTILGYEGCTGNCNGDHIHIGLHEGDASLTADNGVSIPASYWAGDATEHTGSETITSEEFVCGIRSEGDAQDGHFYESDLSINLWHPDGTLIKTPDNAQVYVLENGDTRWIENESTFWGLGYDFNDVTLVSSQELACYGEGSDLNGEMFIDAGFDTEEDLWLIVGSESDPNRYRARVRGTGWEHVMASWGLDYGLSNWPDTYADASNYMTNWPPSADWLGLRDGTLVTEEDASDVWVISGGYALPVATWDVYLLMSYFHRSIQTVEDGIVGELHLVGSCAVDQMCVDFTAVTTCGGGMDISGGPGVGGESDGHANDNDNDDNDDEQTSDEDDEEEHSDDPTEDEDEPAEEDAEEEGEGEEDSGEEEEDDDDEETTSVLTIDVDYPATYPELTLTVQPIFAVSSLGDSWSASTSTTSDDEVSWSQEGDYDGLLGVRFNVNVDSDGDGVSDDWYCYGHYSSAYLEYGVAVDITLDEDSWDENDLVTWSPGSSDETSLGCSALLWFGSTSSIVDGHID</sequence>
<evidence type="ECO:0000256" key="1">
    <source>
        <dbReference type="SAM" id="MobiDB-lite"/>
    </source>
</evidence>
<protein>
    <recommendedName>
        <fullName evidence="2">M23ase beta-sheet core domain-containing protein</fullName>
    </recommendedName>
</protein>
<dbReference type="SUPFAM" id="SSF51261">
    <property type="entry name" value="Duplicated hybrid motif"/>
    <property type="match status" value="1"/>
</dbReference>
<evidence type="ECO:0000313" key="3">
    <source>
        <dbReference type="EMBL" id="PJE76812.1"/>
    </source>
</evidence>
<dbReference type="Pfam" id="PF01551">
    <property type="entry name" value="Peptidase_M23"/>
    <property type="match status" value="1"/>
</dbReference>
<reference evidence="4" key="1">
    <citation type="submission" date="2017-09" db="EMBL/GenBank/DDBJ databases">
        <title>Depth-based differentiation of microbial function through sediment-hosted aquifers and enrichment of novel symbionts in the deep terrestrial subsurface.</title>
        <authorList>
            <person name="Probst A.J."/>
            <person name="Ladd B."/>
            <person name="Jarett J.K."/>
            <person name="Geller-Mcgrath D.E."/>
            <person name="Sieber C.M.K."/>
            <person name="Emerson J.B."/>
            <person name="Anantharaman K."/>
            <person name="Thomas B.C."/>
            <person name="Malmstrom R."/>
            <person name="Stieglmeier M."/>
            <person name="Klingl A."/>
            <person name="Woyke T."/>
            <person name="Ryan C.M."/>
            <person name="Banfield J.F."/>
        </authorList>
    </citation>
    <scope>NUCLEOTIDE SEQUENCE [LARGE SCALE GENOMIC DNA]</scope>
</reference>
<dbReference type="InterPro" id="IPR011055">
    <property type="entry name" value="Dup_hybrid_motif"/>
</dbReference>
<evidence type="ECO:0000259" key="2">
    <source>
        <dbReference type="Pfam" id="PF01551"/>
    </source>
</evidence>
<dbReference type="InterPro" id="IPR050570">
    <property type="entry name" value="Cell_wall_metabolism_enzyme"/>
</dbReference>
<name>A0A2M8LHA2_9BACT</name>
<dbReference type="Proteomes" id="UP000231436">
    <property type="component" value="Unassembled WGS sequence"/>
</dbReference>
<dbReference type="PROSITE" id="PS51257">
    <property type="entry name" value="PROKAR_LIPOPROTEIN"/>
    <property type="match status" value="1"/>
</dbReference>
<accession>A0A2M8LHA2</accession>
<dbReference type="InterPro" id="IPR016047">
    <property type="entry name" value="M23ase_b-sheet_dom"/>
</dbReference>
<feature type="compositionally biased region" description="Acidic residues" evidence="1">
    <location>
        <begin position="456"/>
        <end position="513"/>
    </location>
</feature>
<dbReference type="AlphaFoldDB" id="A0A2M8LHA2"/>
<dbReference type="PANTHER" id="PTHR21666">
    <property type="entry name" value="PEPTIDASE-RELATED"/>
    <property type="match status" value="1"/>
</dbReference>